<evidence type="ECO:0000256" key="1">
    <source>
        <dbReference type="ARBA" id="ARBA00022801"/>
    </source>
</evidence>
<gene>
    <name evidence="3" type="ORF">GNF81_21600</name>
</gene>
<name>A0AAW9IYX7_CLOPF</name>
<dbReference type="AlphaFoldDB" id="A0AAW9IYX7"/>
<dbReference type="PANTHER" id="PTHR30404">
    <property type="entry name" value="N-ACETYLMURAMOYL-L-ALANINE AMIDASE"/>
    <property type="match status" value="1"/>
</dbReference>
<proteinExistence type="predicted"/>
<organism evidence="3 4">
    <name type="scientific">Clostridium perfringens</name>
    <dbReference type="NCBI Taxonomy" id="1502"/>
    <lineage>
        <taxon>Bacteria</taxon>
        <taxon>Bacillati</taxon>
        <taxon>Bacillota</taxon>
        <taxon>Clostridia</taxon>
        <taxon>Eubacteriales</taxon>
        <taxon>Clostridiaceae</taxon>
        <taxon>Clostridium</taxon>
    </lineage>
</organism>
<reference evidence="3" key="1">
    <citation type="submission" date="2019-11" db="EMBL/GenBank/DDBJ databases">
        <title>Characterization of Clostridium perfringens isolates from swine manure treated agricultural soils.</title>
        <authorList>
            <person name="Wushke S.T."/>
        </authorList>
    </citation>
    <scope>NUCLEOTIDE SEQUENCE</scope>
    <source>
        <strain evidence="3">X15</strain>
    </source>
</reference>
<dbReference type="SMART" id="SM00646">
    <property type="entry name" value="Ami_3"/>
    <property type="match status" value="1"/>
</dbReference>
<feature type="non-terminal residue" evidence="3">
    <location>
        <position position="1"/>
    </location>
</feature>
<dbReference type="GO" id="GO:0009253">
    <property type="term" value="P:peptidoglycan catabolic process"/>
    <property type="evidence" value="ECO:0007669"/>
    <property type="project" value="InterPro"/>
</dbReference>
<dbReference type="GO" id="GO:0030288">
    <property type="term" value="C:outer membrane-bounded periplasmic space"/>
    <property type="evidence" value="ECO:0007669"/>
    <property type="project" value="TreeGrafter"/>
</dbReference>
<accession>A0AAW9IYX7</accession>
<protein>
    <recommendedName>
        <fullName evidence="2">MurNAc-LAA domain-containing protein</fullName>
    </recommendedName>
</protein>
<dbReference type="Pfam" id="PF01520">
    <property type="entry name" value="Amidase_3"/>
    <property type="match status" value="1"/>
</dbReference>
<dbReference type="CDD" id="cd02696">
    <property type="entry name" value="MurNAc-LAA"/>
    <property type="match status" value="1"/>
</dbReference>
<dbReference type="Gene3D" id="3.40.630.40">
    <property type="entry name" value="Zn-dependent exopeptidases"/>
    <property type="match status" value="1"/>
</dbReference>
<dbReference type="InterPro" id="IPR050695">
    <property type="entry name" value="N-acetylmuramoyl_amidase_3"/>
</dbReference>
<dbReference type="SUPFAM" id="SSF53187">
    <property type="entry name" value="Zn-dependent exopeptidases"/>
    <property type="match status" value="1"/>
</dbReference>
<dbReference type="GO" id="GO:0008745">
    <property type="term" value="F:N-acetylmuramoyl-L-alanine amidase activity"/>
    <property type="evidence" value="ECO:0007669"/>
    <property type="project" value="InterPro"/>
</dbReference>
<evidence type="ECO:0000313" key="3">
    <source>
        <dbReference type="EMBL" id="MDZ5035280.1"/>
    </source>
</evidence>
<evidence type="ECO:0000259" key="2">
    <source>
        <dbReference type="SMART" id="SM00646"/>
    </source>
</evidence>
<sequence length="104" mass="11372">GLLATDGKEIGLYGPVSRMGVTNSKIETSEKIGTSMVNAIASEMGRVNRTLKDDDFYVVKNTWMPSLLVECGFITNSYEASLLADPNKQQQMAEIIARVIDSNL</sequence>
<keyword evidence="1" id="KW-0378">Hydrolase</keyword>
<dbReference type="Proteomes" id="UP001289066">
    <property type="component" value="Unassembled WGS sequence"/>
</dbReference>
<evidence type="ECO:0000313" key="4">
    <source>
        <dbReference type="Proteomes" id="UP001289066"/>
    </source>
</evidence>
<dbReference type="RefSeq" id="WP_322413597.1">
    <property type="nucleotide sequence ID" value="NZ_WNVG01001464.1"/>
</dbReference>
<dbReference type="InterPro" id="IPR002508">
    <property type="entry name" value="MurNAc-LAA_cat"/>
</dbReference>
<feature type="domain" description="MurNAc-LAA" evidence="2">
    <location>
        <begin position="8"/>
        <end position="101"/>
    </location>
</feature>
<comment type="caution">
    <text evidence="3">The sequence shown here is derived from an EMBL/GenBank/DDBJ whole genome shotgun (WGS) entry which is preliminary data.</text>
</comment>
<dbReference type="PANTHER" id="PTHR30404:SF0">
    <property type="entry name" value="N-ACETYLMURAMOYL-L-ALANINE AMIDASE AMIC"/>
    <property type="match status" value="1"/>
</dbReference>
<dbReference type="EMBL" id="WNVG01001464">
    <property type="protein sequence ID" value="MDZ5035280.1"/>
    <property type="molecule type" value="Genomic_DNA"/>
</dbReference>